<dbReference type="Gene3D" id="3.30.160.250">
    <property type="match status" value="1"/>
</dbReference>
<dbReference type="EMBL" id="FWEY01000003">
    <property type="protein sequence ID" value="SLM51840.1"/>
    <property type="molecule type" value="Genomic_DNA"/>
</dbReference>
<proteinExistence type="predicted"/>
<evidence type="ECO:0000313" key="2">
    <source>
        <dbReference type="EMBL" id="SLM51840.1"/>
    </source>
</evidence>
<evidence type="ECO:0000259" key="1">
    <source>
        <dbReference type="Pfam" id="PF15919"/>
    </source>
</evidence>
<sequence length="147" mass="17050">MIYMRLMNQNRKYSKDKERMKMKLVYPATFEKDGKYILVQFPDIPEAITQGATIEEAYEMSEEVLGLALEDKKNFPVATTVDILQKQFPNKTVALIGIDLAAYRRKYHSKTIRKNVTIPEWLADLASEENINFSQTLTDALKEKLRV</sequence>
<keyword evidence="3" id="KW-1185">Reference proteome</keyword>
<dbReference type="AlphaFoldDB" id="A0A1W1IFP6"/>
<dbReference type="SUPFAM" id="SSF143100">
    <property type="entry name" value="TTHA1013/TTHA0281-like"/>
    <property type="match status" value="1"/>
</dbReference>
<reference evidence="3" key="1">
    <citation type="submission" date="2016-04" db="EMBL/GenBank/DDBJ databases">
        <authorList>
            <person name="Strepis N."/>
        </authorList>
    </citation>
    <scope>NUCLEOTIDE SEQUENCE [LARGE SCALE GENOMIC DNA]</scope>
</reference>
<feature type="domain" description="HicB-like antitoxin of toxin-antitoxin system" evidence="1">
    <location>
        <begin position="26"/>
        <end position="123"/>
    </location>
</feature>
<dbReference type="STRING" id="43064.SAMN04488086_10680"/>
<dbReference type="InterPro" id="IPR031807">
    <property type="entry name" value="HicB-like"/>
</dbReference>
<name>A0A1W1IFP6_9LACT</name>
<dbReference type="Pfam" id="PF15919">
    <property type="entry name" value="HicB_lk_antitox"/>
    <property type="match status" value="1"/>
</dbReference>
<organism evidence="2 3">
    <name type="scientific">Trichococcus pasteurii</name>
    <dbReference type="NCBI Taxonomy" id="43064"/>
    <lineage>
        <taxon>Bacteria</taxon>
        <taxon>Bacillati</taxon>
        <taxon>Bacillota</taxon>
        <taxon>Bacilli</taxon>
        <taxon>Lactobacillales</taxon>
        <taxon>Carnobacteriaceae</taxon>
        <taxon>Trichococcus</taxon>
    </lineage>
</organism>
<gene>
    <name evidence="2" type="ORF">TPAS_1520</name>
</gene>
<accession>A0A1W1IFP6</accession>
<dbReference type="Proteomes" id="UP000195985">
    <property type="component" value="Unassembled WGS sequence"/>
</dbReference>
<protein>
    <recommendedName>
        <fullName evidence="1">HicB-like antitoxin of toxin-antitoxin system domain-containing protein</fullName>
    </recommendedName>
</protein>
<evidence type="ECO:0000313" key="3">
    <source>
        <dbReference type="Proteomes" id="UP000195985"/>
    </source>
</evidence>
<dbReference type="InterPro" id="IPR035069">
    <property type="entry name" value="TTHA1013/TTHA0281-like"/>
</dbReference>